<feature type="signal peptide" evidence="1">
    <location>
        <begin position="1"/>
        <end position="23"/>
    </location>
</feature>
<keyword evidence="1" id="KW-0732">Signal</keyword>
<dbReference type="Proteomes" id="UP000317893">
    <property type="component" value="Unassembled WGS sequence"/>
</dbReference>
<feature type="chain" id="PRO_5038928951" evidence="1">
    <location>
        <begin position="24"/>
        <end position="566"/>
    </location>
</feature>
<dbReference type="AlphaFoldDB" id="A0A542DWC2"/>
<dbReference type="GO" id="GO:0015833">
    <property type="term" value="P:peptide transport"/>
    <property type="evidence" value="ECO:0007669"/>
    <property type="project" value="TreeGrafter"/>
</dbReference>
<organism evidence="3 4">
    <name type="scientific">Lapillicoccus jejuensis</name>
    <dbReference type="NCBI Taxonomy" id="402171"/>
    <lineage>
        <taxon>Bacteria</taxon>
        <taxon>Bacillati</taxon>
        <taxon>Actinomycetota</taxon>
        <taxon>Actinomycetes</taxon>
        <taxon>Micrococcales</taxon>
        <taxon>Intrasporangiaceae</taxon>
        <taxon>Lapillicoccus</taxon>
    </lineage>
</organism>
<protein>
    <submittedName>
        <fullName evidence="3">Peptide/nickel transport system substrate-binding protein</fullName>
    </submittedName>
</protein>
<accession>A0A542DWC2</accession>
<dbReference type="Gene3D" id="3.40.190.10">
    <property type="entry name" value="Periplasmic binding protein-like II"/>
    <property type="match status" value="1"/>
</dbReference>
<reference evidence="3 4" key="1">
    <citation type="submission" date="2019-06" db="EMBL/GenBank/DDBJ databases">
        <title>Sequencing the genomes of 1000 actinobacteria strains.</title>
        <authorList>
            <person name="Klenk H.-P."/>
        </authorList>
    </citation>
    <scope>NUCLEOTIDE SEQUENCE [LARGE SCALE GENOMIC DNA]</scope>
    <source>
        <strain evidence="3 4">DSM 18607</strain>
    </source>
</reference>
<keyword evidence="4" id="KW-1185">Reference proteome</keyword>
<proteinExistence type="predicted"/>
<name>A0A542DWC2_9MICO</name>
<dbReference type="GO" id="GO:1904680">
    <property type="term" value="F:peptide transmembrane transporter activity"/>
    <property type="evidence" value="ECO:0007669"/>
    <property type="project" value="TreeGrafter"/>
</dbReference>
<evidence type="ECO:0000256" key="1">
    <source>
        <dbReference type="SAM" id="SignalP"/>
    </source>
</evidence>
<feature type="domain" description="Solute-binding protein family 5" evidence="2">
    <location>
        <begin position="94"/>
        <end position="484"/>
    </location>
</feature>
<dbReference type="RefSeq" id="WP_141846375.1">
    <property type="nucleotide sequence ID" value="NZ_BAAAPR010000006.1"/>
</dbReference>
<dbReference type="PANTHER" id="PTHR30290:SF83">
    <property type="entry name" value="ABC TRANSPORTER SUBSTRATE-BINDING PROTEIN"/>
    <property type="match status" value="1"/>
</dbReference>
<dbReference type="PANTHER" id="PTHR30290">
    <property type="entry name" value="PERIPLASMIC BINDING COMPONENT OF ABC TRANSPORTER"/>
    <property type="match status" value="1"/>
</dbReference>
<evidence type="ECO:0000313" key="3">
    <source>
        <dbReference type="EMBL" id="TQJ07388.1"/>
    </source>
</evidence>
<gene>
    <name evidence="3" type="ORF">FB458_0449</name>
</gene>
<sequence>MPRRPTRVALVVPLLLAALVAAACSAPSRKPSAAVAAANRDRGGALEVLLDQDVRHWDPQRIDGGPEAALAVRMFVRTLTTTNGGAPGVDGSPVQADLATTTGTATDGGRTWTFTLRTDVEWQDERTVTCEDVRYGVSRAFATDVLTGAPAYAASLLDIPSTTDAQGRTVSAYAGPYRGTGQALYDRAVTCSGRTITFHLKRPAYDFDQTVALPAFAPVRRDHDLRGAMNLMVFSCGPYMLEGEYVPGVGGRFVRTRTWTPLSDFVRRALPDSVTLHEGLDTTTAVQRLVDDQGPDRFGVTVADTPPALQARLLDDPALAGRTTSVPTPTVDVLVPDTRSPVMRSAAARRALAVATDRTAFVAASGGPTALDAATSLLPSTVAGTSTTDPYGAPAAGDPTAARALLAGSGLTLPVPIRVAYRSSALADAGFAALRAGWQRAGFAVTLVPLAEGATAPAGVDVSEQAWTAAWPSASTLLPVFVARTPGWSTDPTVTRLLAAAETTEAATARGQAWAALDRALATSGAYVALAQPTRVLVHGSGVVGYADSADLGGYPDLARLQLARP</sequence>
<dbReference type="Gene3D" id="3.10.105.10">
    <property type="entry name" value="Dipeptide-binding Protein, Domain 3"/>
    <property type="match status" value="1"/>
</dbReference>
<comment type="caution">
    <text evidence="3">The sequence shown here is derived from an EMBL/GenBank/DDBJ whole genome shotgun (WGS) entry which is preliminary data.</text>
</comment>
<dbReference type="Pfam" id="PF00496">
    <property type="entry name" value="SBP_bac_5"/>
    <property type="match status" value="1"/>
</dbReference>
<dbReference type="SUPFAM" id="SSF53850">
    <property type="entry name" value="Periplasmic binding protein-like II"/>
    <property type="match status" value="1"/>
</dbReference>
<evidence type="ECO:0000259" key="2">
    <source>
        <dbReference type="Pfam" id="PF00496"/>
    </source>
</evidence>
<dbReference type="OrthoDB" id="5240629at2"/>
<evidence type="ECO:0000313" key="4">
    <source>
        <dbReference type="Proteomes" id="UP000317893"/>
    </source>
</evidence>
<dbReference type="InterPro" id="IPR039424">
    <property type="entry name" value="SBP_5"/>
</dbReference>
<dbReference type="EMBL" id="VFMN01000001">
    <property type="protein sequence ID" value="TQJ07388.1"/>
    <property type="molecule type" value="Genomic_DNA"/>
</dbReference>
<dbReference type="InterPro" id="IPR000914">
    <property type="entry name" value="SBP_5_dom"/>
</dbReference>
<dbReference type="PROSITE" id="PS51257">
    <property type="entry name" value="PROKAR_LIPOPROTEIN"/>
    <property type="match status" value="1"/>
</dbReference>